<evidence type="ECO:0000256" key="1">
    <source>
        <dbReference type="SAM" id="Phobius"/>
    </source>
</evidence>
<evidence type="ECO:0000313" key="2">
    <source>
        <dbReference type="EMBL" id="RFA13741.1"/>
    </source>
</evidence>
<feature type="transmembrane region" description="Helical" evidence="1">
    <location>
        <begin position="105"/>
        <end position="124"/>
    </location>
</feature>
<reference evidence="2 3" key="1">
    <citation type="submission" date="2017-04" db="EMBL/GenBank/DDBJ databases">
        <title>Comparative genome analysis of Subtercola boreus.</title>
        <authorList>
            <person name="Cho Y.-J."/>
            <person name="Cho A."/>
            <person name="Kim O.-S."/>
            <person name="Lee J.-I."/>
        </authorList>
    </citation>
    <scope>NUCLEOTIDE SEQUENCE [LARGE SCALE GENOMIC DNA]</scope>
    <source>
        <strain evidence="2 3">P27444</strain>
    </source>
</reference>
<keyword evidence="1" id="KW-0472">Membrane</keyword>
<evidence type="ECO:0000313" key="3">
    <source>
        <dbReference type="Proteomes" id="UP000256709"/>
    </source>
</evidence>
<gene>
    <name evidence="2" type="ORF">B7R21_07865</name>
</gene>
<name>A0A3E0VVD4_9MICO</name>
<dbReference type="RefSeq" id="WP_116282700.1">
    <property type="nucleotide sequence ID" value="NZ_NBXA01000017.1"/>
</dbReference>
<dbReference type="InterPro" id="IPR018723">
    <property type="entry name" value="DUF2254_membrane"/>
</dbReference>
<keyword evidence="1" id="KW-1133">Transmembrane helix</keyword>
<feature type="transmembrane region" description="Helical" evidence="1">
    <location>
        <begin position="63"/>
        <end position="85"/>
    </location>
</feature>
<evidence type="ECO:0008006" key="4">
    <source>
        <dbReference type="Google" id="ProtNLM"/>
    </source>
</evidence>
<organism evidence="2 3">
    <name type="scientific">Subtercola boreus</name>
    <dbReference type="NCBI Taxonomy" id="120213"/>
    <lineage>
        <taxon>Bacteria</taxon>
        <taxon>Bacillati</taxon>
        <taxon>Actinomycetota</taxon>
        <taxon>Actinomycetes</taxon>
        <taxon>Micrococcales</taxon>
        <taxon>Microbacteriaceae</taxon>
        <taxon>Subtercola</taxon>
    </lineage>
</organism>
<dbReference type="EMBL" id="NBXA01000017">
    <property type="protein sequence ID" value="RFA13741.1"/>
    <property type="molecule type" value="Genomic_DNA"/>
</dbReference>
<dbReference type="OrthoDB" id="2955631at2"/>
<sequence length="437" mass="47228">MRSRYSFILTARESFWFLPAVFGVVAIALGESLVLLDRSLIGNGVTGLFFLNALSASGGRSILSIIGTSMLTVAGTTFSITISVLATTSSTYGPRLVRNFMADRANQFVLAVFTSTFLYALVVLRSVHTQIDDNDSFVPLIAIHVAVLLAILDVAVLVFFIHHIADSVQITTLQRRVQKDLTATIDLVYPADAPSAGATVRSSADHSPISTVESASGGYVQRVDFDRLTHLASEHRVIVEVVAMPGTHVIAGEPLLRVIAAPLVPDPVKAVDDSFRAAFSLGSARTPYQDIRFALQQLVEIAVRGLASGSNDPYTAVSALDLSGESLVPLFTRPAPDSEIADTDGGIRVIRRWPQAEELISDVFAGVRTYGLEHPIVVEAALRLATRLRAVAVTPDRRRRITDEVEKLSGAYQSAKPDTAVLDSLRRFVSGDDQRIF</sequence>
<dbReference type="AlphaFoldDB" id="A0A3E0VVD4"/>
<feature type="transmembrane region" description="Helical" evidence="1">
    <location>
        <begin position="136"/>
        <end position="161"/>
    </location>
</feature>
<dbReference type="Pfam" id="PF10011">
    <property type="entry name" value="DUF2254"/>
    <property type="match status" value="1"/>
</dbReference>
<keyword evidence="1" id="KW-0812">Transmembrane</keyword>
<proteinExistence type="predicted"/>
<comment type="caution">
    <text evidence="2">The sequence shown here is derived from an EMBL/GenBank/DDBJ whole genome shotgun (WGS) entry which is preliminary data.</text>
</comment>
<accession>A0A3E0VVD4</accession>
<dbReference type="Proteomes" id="UP000256709">
    <property type="component" value="Unassembled WGS sequence"/>
</dbReference>
<protein>
    <recommendedName>
        <fullName evidence="4">DUF2254 domain-containing protein</fullName>
    </recommendedName>
</protein>